<evidence type="ECO:0000256" key="1">
    <source>
        <dbReference type="ARBA" id="ARBA00004123"/>
    </source>
</evidence>
<keyword evidence="15" id="KW-0137">Centromere</keyword>
<evidence type="ECO:0000256" key="2">
    <source>
        <dbReference type="ARBA" id="ARBA00004186"/>
    </source>
</evidence>
<dbReference type="AlphaFoldDB" id="A0A8H3D0Y9"/>
<accession>A0A8H3D0Y9</accession>
<dbReference type="GO" id="GO:0005876">
    <property type="term" value="C:spindle microtubule"/>
    <property type="evidence" value="ECO:0007669"/>
    <property type="project" value="TreeGrafter"/>
</dbReference>
<comment type="caution">
    <text evidence="18">The sequence shown here is derived from an EMBL/GenBank/DDBJ whole genome shotgun (WGS) entry which is preliminary data.</text>
</comment>
<comment type="similarity">
    <text evidence="4">Belongs to the DASH complex DAD1 family.</text>
</comment>
<keyword evidence="9" id="KW-0493">Microtubule</keyword>
<keyword evidence="14" id="KW-0131">Cell cycle</keyword>
<evidence type="ECO:0000256" key="10">
    <source>
        <dbReference type="ARBA" id="ARBA00022776"/>
    </source>
</evidence>
<evidence type="ECO:0000313" key="19">
    <source>
        <dbReference type="Proteomes" id="UP000663853"/>
    </source>
</evidence>
<dbReference type="GO" id="GO:0042729">
    <property type="term" value="C:DASH complex"/>
    <property type="evidence" value="ECO:0007669"/>
    <property type="project" value="InterPro"/>
</dbReference>
<dbReference type="PANTHER" id="PTHR28025">
    <property type="entry name" value="DASH COMPLEX SUBUNIT DAD1"/>
    <property type="match status" value="1"/>
</dbReference>
<keyword evidence="8" id="KW-0132">Cell division</keyword>
<dbReference type="GO" id="GO:0051301">
    <property type="term" value="P:cell division"/>
    <property type="evidence" value="ECO:0007669"/>
    <property type="project" value="UniProtKB-KW"/>
</dbReference>
<feature type="compositionally biased region" description="Polar residues" evidence="17">
    <location>
        <begin position="1"/>
        <end position="17"/>
    </location>
</feature>
<evidence type="ECO:0000256" key="5">
    <source>
        <dbReference type="ARBA" id="ARBA00020261"/>
    </source>
</evidence>
<evidence type="ECO:0000256" key="14">
    <source>
        <dbReference type="ARBA" id="ARBA00023306"/>
    </source>
</evidence>
<evidence type="ECO:0000256" key="9">
    <source>
        <dbReference type="ARBA" id="ARBA00022701"/>
    </source>
</evidence>
<dbReference type="InterPro" id="IPR013958">
    <property type="entry name" value="DASH_Dad1"/>
</dbReference>
<gene>
    <name evidence="18" type="ORF">RDB_LOCUS115551</name>
</gene>
<dbReference type="PANTHER" id="PTHR28025:SF1">
    <property type="entry name" value="DASH COMPLEX SUBUNIT DAD1"/>
    <property type="match status" value="1"/>
</dbReference>
<keyword evidence="6" id="KW-0158">Chromosome</keyword>
<keyword evidence="11" id="KW-0995">Kinetochore</keyword>
<keyword evidence="12" id="KW-0206">Cytoskeleton</keyword>
<evidence type="ECO:0000256" key="6">
    <source>
        <dbReference type="ARBA" id="ARBA00022454"/>
    </source>
</evidence>
<keyword evidence="13" id="KW-0539">Nucleus</keyword>
<keyword evidence="7" id="KW-0963">Cytoplasm</keyword>
<name>A0A8H3D0Y9_9AGAM</name>
<evidence type="ECO:0000256" key="12">
    <source>
        <dbReference type="ARBA" id="ARBA00023212"/>
    </source>
</evidence>
<dbReference type="GO" id="GO:0072686">
    <property type="term" value="C:mitotic spindle"/>
    <property type="evidence" value="ECO:0007669"/>
    <property type="project" value="InterPro"/>
</dbReference>
<comment type="subcellular location">
    <subcellularLocation>
        <location evidence="3">Chromosome</location>
        <location evidence="3">Centromere</location>
        <location evidence="3">Kinetochore</location>
    </subcellularLocation>
    <subcellularLocation>
        <location evidence="2">Cytoplasm</location>
        <location evidence="2">Cytoskeleton</location>
        <location evidence="2">Spindle</location>
    </subcellularLocation>
    <subcellularLocation>
        <location evidence="1">Nucleus</location>
    </subcellularLocation>
</comment>
<keyword evidence="10" id="KW-0498">Mitosis</keyword>
<evidence type="ECO:0000256" key="11">
    <source>
        <dbReference type="ARBA" id="ARBA00022838"/>
    </source>
</evidence>
<dbReference type="Proteomes" id="UP000663853">
    <property type="component" value="Unassembled WGS sequence"/>
</dbReference>
<evidence type="ECO:0000256" key="16">
    <source>
        <dbReference type="ARBA" id="ARBA00030566"/>
    </source>
</evidence>
<evidence type="ECO:0000256" key="7">
    <source>
        <dbReference type="ARBA" id="ARBA00022490"/>
    </source>
</evidence>
<evidence type="ECO:0000256" key="13">
    <source>
        <dbReference type="ARBA" id="ARBA00023242"/>
    </source>
</evidence>
<reference evidence="18" key="1">
    <citation type="submission" date="2021-01" db="EMBL/GenBank/DDBJ databases">
        <authorList>
            <person name="Kaushik A."/>
        </authorList>
    </citation>
    <scope>NUCLEOTIDE SEQUENCE</scope>
    <source>
        <strain evidence="18">AG6-10EEA</strain>
    </source>
</reference>
<dbReference type="GO" id="GO:0051010">
    <property type="term" value="F:microtubule plus-end binding"/>
    <property type="evidence" value="ECO:0007669"/>
    <property type="project" value="TreeGrafter"/>
</dbReference>
<dbReference type="GO" id="GO:0044732">
    <property type="term" value="C:mitotic spindle pole body"/>
    <property type="evidence" value="ECO:0007669"/>
    <property type="project" value="TreeGrafter"/>
</dbReference>
<evidence type="ECO:0000256" key="4">
    <source>
        <dbReference type="ARBA" id="ARBA00010146"/>
    </source>
</evidence>
<sequence length="105" mass="11506">MEVGSSCATPLTMSTTTPHDDHSFFERERERLIADIASSFEELLSNSNVINRRLEDLGGTGKSFDTVAQLWGSFHNLVREQERAAQDSDVLAGTGSRLGGRTSTM</sequence>
<protein>
    <recommendedName>
        <fullName evidence="5">DASH complex subunit DAD1</fullName>
    </recommendedName>
    <alternativeName>
        <fullName evidence="16">Outer kinetochore protein DAD1</fullName>
    </alternativeName>
</protein>
<dbReference type="OrthoDB" id="536211at2759"/>
<evidence type="ECO:0000313" key="18">
    <source>
        <dbReference type="EMBL" id="CAE6503167.1"/>
    </source>
</evidence>
<evidence type="ECO:0000256" key="17">
    <source>
        <dbReference type="SAM" id="MobiDB-lite"/>
    </source>
</evidence>
<feature type="compositionally biased region" description="Low complexity" evidence="17">
    <location>
        <begin position="93"/>
        <end position="105"/>
    </location>
</feature>
<evidence type="ECO:0000256" key="3">
    <source>
        <dbReference type="ARBA" id="ARBA00004629"/>
    </source>
</evidence>
<evidence type="ECO:0000256" key="15">
    <source>
        <dbReference type="ARBA" id="ARBA00023328"/>
    </source>
</evidence>
<proteinExistence type="inferred from homology"/>
<organism evidence="18 19">
    <name type="scientific">Rhizoctonia solani</name>
    <dbReference type="NCBI Taxonomy" id="456999"/>
    <lineage>
        <taxon>Eukaryota</taxon>
        <taxon>Fungi</taxon>
        <taxon>Dikarya</taxon>
        <taxon>Basidiomycota</taxon>
        <taxon>Agaricomycotina</taxon>
        <taxon>Agaricomycetes</taxon>
        <taxon>Cantharellales</taxon>
        <taxon>Ceratobasidiaceae</taxon>
        <taxon>Rhizoctonia</taxon>
    </lineage>
</organism>
<feature type="region of interest" description="Disordered" evidence="17">
    <location>
        <begin position="1"/>
        <end position="22"/>
    </location>
</feature>
<evidence type="ECO:0000256" key="8">
    <source>
        <dbReference type="ARBA" id="ARBA00022618"/>
    </source>
</evidence>
<feature type="region of interest" description="Disordered" evidence="17">
    <location>
        <begin position="82"/>
        <end position="105"/>
    </location>
</feature>
<dbReference type="Pfam" id="PF08649">
    <property type="entry name" value="DASH_Dad1"/>
    <property type="match status" value="1"/>
</dbReference>
<dbReference type="EMBL" id="CAJMXA010003564">
    <property type="protein sequence ID" value="CAE6503167.1"/>
    <property type="molecule type" value="Genomic_DNA"/>
</dbReference>